<proteinExistence type="predicted"/>
<reference evidence="1" key="1">
    <citation type="submission" date="2021-02" db="EMBL/GenBank/DDBJ databases">
        <authorList>
            <person name="Dougan E. K."/>
            <person name="Rhodes N."/>
            <person name="Thang M."/>
            <person name="Chan C."/>
        </authorList>
    </citation>
    <scope>NUCLEOTIDE SEQUENCE</scope>
</reference>
<name>A0A812NTP5_9DINO</name>
<dbReference type="Proteomes" id="UP000601435">
    <property type="component" value="Unassembled WGS sequence"/>
</dbReference>
<organism evidence="1 2">
    <name type="scientific">Symbiodinium necroappetens</name>
    <dbReference type="NCBI Taxonomy" id="1628268"/>
    <lineage>
        <taxon>Eukaryota</taxon>
        <taxon>Sar</taxon>
        <taxon>Alveolata</taxon>
        <taxon>Dinophyceae</taxon>
        <taxon>Suessiales</taxon>
        <taxon>Symbiodiniaceae</taxon>
        <taxon>Symbiodinium</taxon>
    </lineage>
</organism>
<dbReference type="EMBL" id="CAJNJA010013666">
    <property type="protein sequence ID" value="CAE7326381.1"/>
    <property type="molecule type" value="Genomic_DNA"/>
</dbReference>
<evidence type="ECO:0000313" key="2">
    <source>
        <dbReference type="Proteomes" id="UP000601435"/>
    </source>
</evidence>
<sequence>SLEEIGFDVAVRLYEAHERLVRCIVPAAKLTEINVFEAPVNVTALIDFFGWPQPEFVPLYPRIGGEDSRYDEENFLICVTGQIRRLELKTKVERLFLPLAQAGFTVLVAL</sequence>
<evidence type="ECO:0000313" key="1">
    <source>
        <dbReference type="EMBL" id="CAE7326381.1"/>
    </source>
</evidence>
<keyword evidence="2" id="KW-1185">Reference proteome</keyword>
<accession>A0A812NTP5</accession>
<gene>
    <name evidence="1" type="primary">Crnkl1</name>
    <name evidence="1" type="ORF">SNEC2469_LOCUS8232</name>
</gene>
<protein>
    <submittedName>
        <fullName evidence="1">Crnkl1 protein</fullName>
    </submittedName>
</protein>
<dbReference type="OrthoDB" id="408152at2759"/>
<comment type="caution">
    <text evidence="1">The sequence shown here is derived from an EMBL/GenBank/DDBJ whole genome shotgun (WGS) entry which is preliminary data.</text>
</comment>
<feature type="non-terminal residue" evidence="1">
    <location>
        <position position="1"/>
    </location>
</feature>
<feature type="non-terminal residue" evidence="1">
    <location>
        <position position="110"/>
    </location>
</feature>
<dbReference type="AlphaFoldDB" id="A0A812NTP5"/>